<dbReference type="AlphaFoldDB" id="A0A9N9P7C3"/>
<reference evidence="1" key="1">
    <citation type="submission" date="2021-06" db="EMBL/GenBank/DDBJ databases">
        <authorList>
            <person name="Kallberg Y."/>
            <person name="Tangrot J."/>
            <person name="Rosling A."/>
        </authorList>
    </citation>
    <scope>NUCLEOTIDE SEQUENCE</scope>
    <source>
        <strain evidence="1">MA453B</strain>
    </source>
</reference>
<keyword evidence="2" id="KW-1185">Reference proteome</keyword>
<evidence type="ECO:0000313" key="2">
    <source>
        <dbReference type="Proteomes" id="UP000789405"/>
    </source>
</evidence>
<sequence length="45" mass="5134">MGCIIGFTFSNNETNIKIYDNISATINKIKENNIVAKDIRVYILQ</sequence>
<organism evidence="1 2">
    <name type="scientific">Dentiscutata erythropus</name>
    <dbReference type="NCBI Taxonomy" id="1348616"/>
    <lineage>
        <taxon>Eukaryota</taxon>
        <taxon>Fungi</taxon>
        <taxon>Fungi incertae sedis</taxon>
        <taxon>Mucoromycota</taxon>
        <taxon>Glomeromycotina</taxon>
        <taxon>Glomeromycetes</taxon>
        <taxon>Diversisporales</taxon>
        <taxon>Gigasporaceae</taxon>
        <taxon>Dentiscutata</taxon>
    </lineage>
</organism>
<name>A0A9N9P7C3_9GLOM</name>
<evidence type="ECO:0000313" key="1">
    <source>
        <dbReference type="EMBL" id="CAG8793593.1"/>
    </source>
</evidence>
<dbReference type="OrthoDB" id="2410190at2759"/>
<gene>
    <name evidence="1" type="ORF">DERYTH_LOCUS21914</name>
</gene>
<protein>
    <submittedName>
        <fullName evidence="1">10621_t:CDS:1</fullName>
    </submittedName>
</protein>
<comment type="caution">
    <text evidence="1">The sequence shown here is derived from an EMBL/GenBank/DDBJ whole genome shotgun (WGS) entry which is preliminary data.</text>
</comment>
<dbReference type="EMBL" id="CAJVPY010028999">
    <property type="protein sequence ID" value="CAG8793593.1"/>
    <property type="molecule type" value="Genomic_DNA"/>
</dbReference>
<proteinExistence type="predicted"/>
<accession>A0A9N9P7C3</accession>
<feature type="non-terminal residue" evidence="1">
    <location>
        <position position="45"/>
    </location>
</feature>
<dbReference type="Proteomes" id="UP000789405">
    <property type="component" value="Unassembled WGS sequence"/>
</dbReference>